<dbReference type="Proteomes" id="UP000223060">
    <property type="component" value="Chromosome"/>
</dbReference>
<dbReference type="Pfam" id="PF00903">
    <property type="entry name" value="Glyoxalase"/>
    <property type="match status" value="1"/>
</dbReference>
<dbReference type="InterPro" id="IPR029068">
    <property type="entry name" value="Glyas_Bleomycin-R_OHBP_Dase"/>
</dbReference>
<dbReference type="CDD" id="cd06588">
    <property type="entry name" value="PhnB_like"/>
    <property type="match status" value="1"/>
</dbReference>
<organism evidence="2 3">
    <name type="scientific">Listeria weihenstephanensis</name>
    <dbReference type="NCBI Taxonomy" id="1006155"/>
    <lineage>
        <taxon>Bacteria</taxon>
        <taxon>Bacillati</taxon>
        <taxon>Bacillota</taxon>
        <taxon>Bacilli</taxon>
        <taxon>Bacillales</taxon>
        <taxon>Listeriaceae</taxon>
        <taxon>Listeria</taxon>
    </lineage>
</organism>
<proteinExistence type="predicted"/>
<protein>
    <recommendedName>
        <fullName evidence="1">Glyoxalase/fosfomycin resistance/dioxygenase domain-containing protein</fullName>
    </recommendedName>
</protein>
<reference evidence="3" key="1">
    <citation type="submission" date="2015-03" db="EMBL/GenBank/DDBJ databases">
        <authorList>
            <person name="Ferrari E."/>
            <person name="Walter M.C."/>
            <person name="Huptas C."/>
            <person name="Scherer S."/>
            <person name="Mueller-Herbst S."/>
        </authorList>
    </citation>
    <scope>NUCLEOTIDE SEQUENCE [LARGE SCALE GENOMIC DNA]</scope>
    <source>
        <strain evidence="3">LWP01</strain>
    </source>
</reference>
<feature type="domain" description="Glyoxalase/fosfomycin resistance/dioxygenase" evidence="1">
    <location>
        <begin position="12"/>
        <end position="133"/>
    </location>
</feature>
<gene>
    <name evidence="2" type="ORF">UE46_08200</name>
</gene>
<sequence>MANTIPYLELNGNTKEALEFYGNAFGATPTMVQTYAEMGDSRGDETLGNRIVHARLEKDGVELLYFSDSYTDDESVVAGNMLSIAFMFDDEASLKATYEIFKDGGHVSIELQEMPWGGTYAKLTDKLGVEWQLNWQKS</sequence>
<dbReference type="PANTHER" id="PTHR33990">
    <property type="entry name" value="PROTEIN YJDN-RELATED"/>
    <property type="match status" value="1"/>
</dbReference>
<dbReference type="EMBL" id="CP011102">
    <property type="protein sequence ID" value="AQY51026.1"/>
    <property type="molecule type" value="Genomic_DNA"/>
</dbReference>
<name>A0A1S7FU96_9LIST</name>
<dbReference type="InterPro" id="IPR004360">
    <property type="entry name" value="Glyas_Fos-R_dOase_dom"/>
</dbReference>
<dbReference type="Gene3D" id="3.10.180.10">
    <property type="entry name" value="2,3-Dihydroxybiphenyl 1,2-Dioxygenase, domain 1"/>
    <property type="match status" value="1"/>
</dbReference>
<accession>A0A1S7FU96</accession>
<evidence type="ECO:0000313" key="3">
    <source>
        <dbReference type="Proteomes" id="UP000223060"/>
    </source>
</evidence>
<dbReference type="KEGG" id="lwi:UE46_08200"/>
<dbReference type="SUPFAM" id="SSF54593">
    <property type="entry name" value="Glyoxalase/Bleomycin resistance protein/Dihydroxybiphenyl dioxygenase"/>
    <property type="match status" value="1"/>
</dbReference>
<dbReference type="AlphaFoldDB" id="A0A1S7FU96"/>
<evidence type="ECO:0000259" key="1">
    <source>
        <dbReference type="Pfam" id="PF00903"/>
    </source>
</evidence>
<dbReference type="PANTHER" id="PTHR33990:SF1">
    <property type="entry name" value="PROTEIN YJDN"/>
    <property type="match status" value="1"/>
</dbReference>
<dbReference type="RefSeq" id="WP_036062272.1">
    <property type="nucleotide sequence ID" value="NZ_CP011102.1"/>
</dbReference>
<evidence type="ECO:0000313" key="2">
    <source>
        <dbReference type="EMBL" id="AQY51026.1"/>
    </source>
</evidence>
<dbReference type="InterPro" id="IPR028973">
    <property type="entry name" value="PhnB-like"/>
</dbReference>
<keyword evidence="3" id="KW-1185">Reference proteome</keyword>